<dbReference type="Pfam" id="PF02635">
    <property type="entry name" value="DsrE"/>
    <property type="match status" value="1"/>
</dbReference>
<keyword evidence="6" id="KW-1185">Reference proteome</keyword>
<organism evidence="5 6">
    <name type="scientific">Thalassolituus oleivorans MIL-1</name>
    <dbReference type="NCBI Taxonomy" id="1298593"/>
    <lineage>
        <taxon>Bacteria</taxon>
        <taxon>Pseudomonadati</taxon>
        <taxon>Pseudomonadota</taxon>
        <taxon>Gammaproteobacteria</taxon>
        <taxon>Oceanospirillales</taxon>
        <taxon>Oceanospirillaceae</taxon>
        <taxon>Thalassolituus</taxon>
    </lineage>
</organism>
<evidence type="ECO:0000256" key="4">
    <source>
        <dbReference type="ARBA" id="ARBA00022679"/>
    </source>
</evidence>
<keyword evidence="3" id="KW-0963">Cytoplasm</keyword>
<protein>
    <submittedName>
        <fullName evidence="5">Sulfurtransferase for 2-thiolation step of mnm(5)-s(2)U34-tRNA synthesis</fullName>
    </submittedName>
</protein>
<evidence type="ECO:0000313" key="5">
    <source>
        <dbReference type="EMBL" id="CCU72200.1"/>
    </source>
</evidence>
<reference evidence="5 6" key="1">
    <citation type="journal article" date="2013" name="Genome Announc.">
        <title>Genome Sequence of Thalassolituus oleivorans MIL-1 (DSM 14913T).</title>
        <authorList>
            <person name="Golyshin P.N."/>
            <person name="Werner J."/>
            <person name="Chernikova T.N."/>
            <person name="Tran H."/>
            <person name="Ferrer M."/>
            <person name="Yakimov M.M."/>
            <person name="Teeling H."/>
            <person name="Golyshina O.V."/>
        </authorList>
    </citation>
    <scope>NUCLEOTIDE SEQUENCE [LARGE SCALE GENOMIC DNA]</scope>
    <source>
        <strain evidence="5 6">MIL-1</strain>
    </source>
</reference>
<dbReference type="RefSeq" id="WP_015486926.1">
    <property type="nucleotide sequence ID" value="NC_020888.1"/>
</dbReference>
<proteinExistence type="inferred from homology"/>
<dbReference type="GO" id="GO:0002143">
    <property type="term" value="P:tRNA wobble position uridine thiolation"/>
    <property type="evidence" value="ECO:0007669"/>
    <property type="project" value="TreeGrafter"/>
</dbReference>
<sequence length="129" mass="14149">MATFTLLVTSSPNSTDLHLAATEFANAAVKDGHIIRRVFFYGDGVYAGLASQQPPQGQESALHLWRQLKEDLDTPLQACIANSLRRGVTDCREAKRYNLGEATLADCFELCGLGEMAEALNDSDRVIQF</sequence>
<dbReference type="GeneID" id="79176632"/>
<keyword evidence="4 5" id="KW-0808">Transferase</keyword>
<dbReference type="InterPro" id="IPR027396">
    <property type="entry name" value="DsrEFH-like"/>
</dbReference>
<dbReference type="Proteomes" id="UP000011866">
    <property type="component" value="Chromosome"/>
</dbReference>
<dbReference type="eggNOG" id="COG1553">
    <property type="taxonomic scope" value="Bacteria"/>
</dbReference>
<gene>
    <name evidence="5" type="primary">tusD</name>
    <name evidence="5" type="ORF">TOL_1780</name>
</gene>
<evidence type="ECO:0000256" key="3">
    <source>
        <dbReference type="ARBA" id="ARBA00022490"/>
    </source>
</evidence>
<evidence type="ECO:0000256" key="2">
    <source>
        <dbReference type="ARBA" id="ARBA00007067"/>
    </source>
</evidence>
<dbReference type="Gene3D" id="3.40.1260.10">
    <property type="entry name" value="DsrEFH-like"/>
    <property type="match status" value="1"/>
</dbReference>
<dbReference type="GO" id="GO:0016783">
    <property type="term" value="F:sulfurtransferase activity"/>
    <property type="evidence" value="ECO:0007669"/>
    <property type="project" value="InterPro"/>
</dbReference>
<dbReference type="NCBIfam" id="TIGR03012">
    <property type="entry name" value="sulf_tusD_dsrE"/>
    <property type="match status" value="1"/>
</dbReference>
<dbReference type="NCBIfam" id="NF001237">
    <property type="entry name" value="PRK00207.1"/>
    <property type="match status" value="1"/>
</dbReference>
<dbReference type="EMBL" id="HF680312">
    <property type="protein sequence ID" value="CCU72200.1"/>
    <property type="molecule type" value="Genomic_DNA"/>
</dbReference>
<dbReference type="PANTHER" id="PTHR34874:SF3">
    <property type="entry name" value="SULFURTRANSFERASE TUSD"/>
    <property type="match status" value="1"/>
</dbReference>
<accession>M5DQJ4</accession>
<name>M5DQJ4_9GAMM</name>
<dbReference type="AlphaFoldDB" id="M5DQJ4"/>
<dbReference type="GO" id="GO:0097163">
    <property type="term" value="F:sulfur carrier activity"/>
    <property type="evidence" value="ECO:0007669"/>
    <property type="project" value="TreeGrafter"/>
</dbReference>
<dbReference type="InterPro" id="IPR017463">
    <property type="entry name" value="Sulphur_relay_TusD/DsrE"/>
</dbReference>
<dbReference type="GO" id="GO:1990228">
    <property type="term" value="C:sulfurtransferase complex"/>
    <property type="evidence" value="ECO:0007669"/>
    <property type="project" value="TreeGrafter"/>
</dbReference>
<comment type="subcellular location">
    <subcellularLocation>
        <location evidence="1">Cytoplasm</location>
    </subcellularLocation>
</comment>
<dbReference type="PANTHER" id="PTHR34874">
    <property type="entry name" value="PROTEIN YCHN"/>
    <property type="match status" value="1"/>
</dbReference>
<dbReference type="HOGENOM" id="CLU_132095_0_0_6"/>
<dbReference type="InterPro" id="IPR003787">
    <property type="entry name" value="Sulphur_relay_DsrE/F-like"/>
</dbReference>
<dbReference type="SUPFAM" id="SSF75169">
    <property type="entry name" value="DsrEFH-like"/>
    <property type="match status" value="1"/>
</dbReference>
<dbReference type="KEGG" id="tol:TOL_1780"/>
<comment type="similarity">
    <text evidence="2">Belongs to the DsrE/TusD family.</text>
</comment>
<dbReference type="STRING" id="187493.CN03_09400"/>
<evidence type="ECO:0000313" key="6">
    <source>
        <dbReference type="Proteomes" id="UP000011866"/>
    </source>
</evidence>
<evidence type="ECO:0000256" key="1">
    <source>
        <dbReference type="ARBA" id="ARBA00004496"/>
    </source>
</evidence>